<dbReference type="Gene3D" id="3.30.450.30">
    <property type="entry name" value="Dynein light chain 2a, cytoplasmic"/>
    <property type="match status" value="1"/>
</dbReference>
<reference evidence="1 2" key="1">
    <citation type="journal article" date="2011" name="J. Gen. Appl. Microbiol.">
        <title>Draft genome sequencing of the enigmatic yeast Saitoella complicata.</title>
        <authorList>
            <person name="Nishida H."/>
            <person name="Hamamoto M."/>
            <person name="Sugiyama J."/>
        </authorList>
    </citation>
    <scope>NUCLEOTIDE SEQUENCE [LARGE SCALE GENOMIC DNA]</scope>
    <source>
        <strain evidence="1 2">NRRL Y-17804</strain>
    </source>
</reference>
<sequence length="123" mass="13495">MTTDPPIDITTLLSRLHPSTSSNRHTLLLSTPTGAVIHTTIENQALARRYAALIRQLIGEAGRVARGMVEAEREGLEDEQEVTEEGRCGLLRLRVGRRELICVPDEEYLLVVIHDVGGAQDAA</sequence>
<evidence type="ECO:0000313" key="2">
    <source>
        <dbReference type="Proteomes" id="UP000033140"/>
    </source>
</evidence>
<keyword evidence="2" id="KW-1185">Reference proteome</keyword>
<dbReference type="RefSeq" id="XP_019027307.1">
    <property type="nucleotide sequence ID" value="XM_019167151.1"/>
</dbReference>
<comment type="caution">
    <text evidence="1">The sequence shown here is derived from an EMBL/GenBank/DDBJ whole genome shotgun (WGS) entry which is preliminary data.</text>
</comment>
<evidence type="ECO:0008006" key="3">
    <source>
        <dbReference type="Google" id="ProtNLM"/>
    </source>
</evidence>
<gene>
    <name evidence="1" type="ORF">G7K_2032-t1</name>
</gene>
<accession>A0A0E9NEJ8</accession>
<proteinExistence type="predicted"/>
<reference evidence="1 2" key="2">
    <citation type="journal article" date="2014" name="J. Gen. Appl. Microbiol.">
        <title>The early diverging ascomycetous budding yeast Saitoella complicata has three histone deacetylases belonging to the Clr6, Hos2, and Rpd3 lineages.</title>
        <authorList>
            <person name="Nishida H."/>
            <person name="Matsumoto T."/>
            <person name="Kondo S."/>
            <person name="Hamamoto M."/>
            <person name="Yoshikawa H."/>
        </authorList>
    </citation>
    <scope>NUCLEOTIDE SEQUENCE [LARGE SCALE GENOMIC DNA]</scope>
    <source>
        <strain evidence="1 2">NRRL Y-17804</strain>
    </source>
</reference>
<dbReference type="EMBL" id="BACD03000011">
    <property type="protein sequence ID" value="GAO47835.1"/>
    <property type="molecule type" value="Genomic_DNA"/>
</dbReference>
<dbReference type="Proteomes" id="UP000033140">
    <property type="component" value="Unassembled WGS sequence"/>
</dbReference>
<protein>
    <recommendedName>
        <fullName evidence="3">Roadblock/LAMTOR2 domain-containing protein</fullName>
    </recommendedName>
</protein>
<reference evidence="1 2" key="3">
    <citation type="journal article" date="2015" name="Genome Announc.">
        <title>Draft Genome Sequence of the Archiascomycetous Yeast Saitoella complicata.</title>
        <authorList>
            <person name="Yamauchi K."/>
            <person name="Kondo S."/>
            <person name="Hamamoto M."/>
            <person name="Takahashi Y."/>
            <person name="Ogura Y."/>
            <person name="Hayashi T."/>
            <person name="Nishida H."/>
        </authorList>
    </citation>
    <scope>NUCLEOTIDE SEQUENCE [LARGE SCALE GENOMIC DNA]</scope>
    <source>
        <strain evidence="1 2">NRRL Y-17804</strain>
    </source>
</reference>
<evidence type="ECO:0000313" key="1">
    <source>
        <dbReference type="EMBL" id="GAO47835.1"/>
    </source>
</evidence>
<organism evidence="1 2">
    <name type="scientific">Saitoella complicata (strain BCRC 22490 / CBS 7301 / JCM 7358 / NBRC 10748 / NRRL Y-17804)</name>
    <dbReference type="NCBI Taxonomy" id="698492"/>
    <lineage>
        <taxon>Eukaryota</taxon>
        <taxon>Fungi</taxon>
        <taxon>Dikarya</taxon>
        <taxon>Ascomycota</taxon>
        <taxon>Taphrinomycotina</taxon>
        <taxon>Taphrinomycotina incertae sedis</taxon>
        <taxon>Saitoella</taxon>
    </lineage>
</organism>
<name>A0A0E9NEJ8_SAICN</name>
<dbReference type="SUPFAM" id="SSF103196">
    <property type="entry name" value="Roadblock/LC7 domain"/>
    <property type="match status" value="1"/>
</dbReference>
<dbReference type="AlphaFoldDB" id="A0A0E9NEJ8"/>